<proteinExistence type="predicted"/>
<feature type="non-terminal residue" evidence="2">
    <location>
        <position position="1"/>
    </location>
</feature>
<reference evidence="2" key="1">
    <citation type="submission" date="2021-02" db="EMBL/GenBank/DDBJ databases">
        <authorList>
            <person name="Nowell W R."/>
        </authorList>
    </citation>
    <scope>NUCLEOTIDE SEQUENCE</scope>
</reference>
<feature type="compositionally biased region" description="Basic and acidic residues" evidence="1">
    <location>
        <begin position="18"/>
        <end position="34"/>
    </location>
</feature>
<dbReference type="EMBL" id="CAJOBC010110285">
    <property type="protein sequence ID" value="CAF4523533.1"/>
    <property type="molecule type" value="Genomic_DNA"/>
</dbReference>
<dbReference type="Proteomes" id="UP000681722">
    <property type="component" value="Unassembled WGS sequence"/>
</dbReference>
<organism evidence="2 3">
    <name type="scientific">Didymodactylos carnosus</name>
    <dbReference type="NCBI Taxonomy" id="1234261"/>
    <lineage>
        <taxon>Eukaryota</taxon>
        <taxon>Metazoa</taxon>
        <taxon>Spiralia</taxon>
        <taxon>Gnathifera</taxon>
        <taxon>Rotifera</taxon>
        <taxon>Eurotatoria</taxon>
        <taxon>Bdelloidea</taxon>
        <taxon>Philodinida</taxon>
        <taxon>Philodinidae</taxon>
        <taxon>Didymodactylos</taxon>
    </lineage>
</organism>
<name>A0A8S2XZU1_9BILA</name>
<protein>
    <submittedName>
        <fullName evidence="2">Uncharacterized protein</fullName>
    </submittedName>
</protein>
<feature type="compositionally biased region" description="Polar residues" evidence="1">
    <location>
        <begin position="1"/>
        <end position="16"/>
    </location>
</feature>
<evidence type="ECO:0000313" key="3">
    <source>
        <dbReference type="Proteomes" id="UP000681722"/>
    </source>
</evidence>
<evidence type="ECO:0000256" key="1">
    <source>
        <dbReference type="SAM" id="MobiDB-lite"/>
    </source>
</evidence>
<feature type="region of interest" description="Disordered" evidence="1">
    <location>
        <begin position="1"/>
        <end position="34"/>
    </location>
</feature>
<accession>A0A8S2XZU1</accession>
<sequence length="159" mass="17104">DDSVYQSHISDIPLSNTEDERTLSVDGDSTDHPSTEAEIVQLAPIWSSPIDKPLVSASDECVDSLAGLSDIFCEHDPYEVFCVAVADAVPLLDFHAIKLQIEGIEPSTLSPMLVPDLASFEDLSLSVKPIAALTGLLTIDFDSLSICDWQSSSEPKSVV</sequence>
<comment type="caution">
    <text evidence="2">The sequence shown here is derived from an EMBL/GenBank/DDBJ whole genome shotgun (WGS) entry which is preliminary data.</text>
</comment>
<dbReference type="AlphaFoldDB" id="A0A8S2XZU1"/>
<evidence type="ECO:0000313" key="2">
    <source>
        <dbReference type="EMBL" id="CAF4523533.1"/>
    </source>
</evidence>
<gene>
    <name evidence="2" type="ORF">SRO942_LOCUS45887</name>
</gene>